<dbReference type="EMBL" id="JBFNXR010000017">
    <property type="protein sequence ID" value="MEW9853988.1"/>
    <property type="molecule type" value="Genomic_DNA"/>
</dbReference>
<gene>
    <name evidence="1" type="ORF">ABUH87_02170</name>
</gene>
<proteinExistence type="predicted"/>
<name>A0ABV3R7B8_9SPHN</name>
<comment type="caution">
    <text evidence="1">The sequence shown here is derived from an EMBL/GenBank/DDBJ whole genome shotgun (WGS) entry which is preliminary data.</text>
</comment>
<evidence type="ECO:0000313" key="2">
    <source>
        <dbReference type="Proteomes" id="UP001556118"/>
    </source>
</evidence>
<dbReference type="RefSeq" id="WP_367768735.1">
    <property type="nucleotide sequence ID" value="NZ_JBFNXR010000017.1"/>
</dbReference>
<organism evidence="1 2">
    <name type="scientific">Novosphingobium rhizovicinum</name>
    <dbReference type="NCBI Taxonomy" id="3228928"/>
    <lineage>
        <taxon>Bacteria</taxon>
        <taxon>Pseudomonadati</taxon>
        <taxon>Pseudomonadota</taxon>
        <taxon>Alphaproteobacteria</taxon>
        <taxon>Sphingomonadales</taxon>
        <taxon>Sphingomonadaceae</taxon>
        <taxon>Novosphingobium</taxon>
    </lineage>
</organism>
<protein>
    <submittedName>
        <fullName evidence="1">Uncharacterized protein</fullName>
    </submittedName>
</protein>
<keyword evidence="2" id="KW-1185">Reference proteome</keyword>
<evidence type="ECO:0000313" key="1">
    <source>
        <dbReference type="EMBL" id="MEW9853988.1"/>
    </source>
</evidence>
<dbReference type="Proteomes" id="UP001556118">
    <property type="component" value="Unassembled WGS sequence"/>
</dbReference>
<sequence length="96" mass="10809">MAGIAALSRAAHGRIAGSAMLALPLVFHQAWMYGFLNYCLGNDRPDLRVLRQSLDEMRRDRFDAIWISGVPHDQLPQVPGYAAARRLPGETMFVRR</sequence>
<accession>A0ABV3R7B8</accession>
<reference evidence="1 2" key="1">
    <citation type="submission" date="2024-06" db="EMBL/GenBank/DDBJ databases">
        <title>Novosphingobium rhizovicinus M1R2S20.</title>
        <authorList>
            <person name="Sun J.-Q."/>
        </authorList>
    </citation>
    <scope>NUCLEOTIDE SEQUENCE [LARGE SCALE GENOMIC DNA]</scope>
    <source>
        <strain evidence="1 2">M1R2S20</strain>
    </source>
</reference>